<organism evidence="1 2">
    <name type="scientific">Hoylesella oralis ATCC 33269</name>
    <dbReference type="NCBI Taxonomy" id="873533"/>
    <lineage>
        <taxon>Bacteria</taxon>
        <taxon>Pseudomonadati</taxon>
        <taxon>Bacteroidota</taxon>
        <taxon>Bacteroidia</taxon>
        <taxon>Bacteroidales</taxon>
        <taxon>Prevotellaceae</taxon>
        <taxon>Hoylesella</taxon>
    </lineage>
</organism>
<comment type="caution">
    <text evidence="1">The sequence shown here is derived from an EMBL/GenBank/DDBJ whole genome shotgun (WGS) entry which is preliminary data.</text>
</comment>
<gene>
    <name evidence="1" type="ORF">HMPREF0663_11846</name>
</gene>
<reference evidence="1" key="1">
    <citation type="submission" date="2011-01" db="EMBL/GenBank/DDBJ databases">
        <authorList>
            <person name="Muzny D."/>
            <person name="Qin X."/>
            <person name="Buhay C."/>
            <person name="Dugan-Rocha S."/>
            <person name="Ding Y."/>
            <person name="Chen G."/>
            <person name="Hawes A."/>
            <person name="Holder M."/>
            <person name="Jhangiani S."/>
            <person name="Johnson A."/>
            <person name="Khan Z."/>
            <person name="Li Z."/>
            <person name="Liu W."/>
            <person name="Liu X."/>
            <person name="Perez L."/>
            <person name="Shen H."/>
            <person name="Wang Q."/>
            <person name="Watt J."/>
            <person name="Xi L."/>
            <person name="Xin Y."/>
            <person name="Zhou J."/>
            <person name="Deng J."/>
            <person name="Jiang H."/>
            <person name="Liu Y."/>
            <person name="Qu J."/>
            <person name="Song X.-Z."/>
            <person name="Zhang L."/>
            <person name="Villasana D."/>
            <person name="Johnson A."/>
            <person name="Liu J."/>
            <person name="Liyanage D."/>
            <person name="Lorensuhewa L."/>
            <person name="Robinson T."/>
            <person name="Song A."/>
            <person name="Song B.-B."/>
            <person name="Dinh H."/>
            <person name="Thornton R."/>
            <person name="Coyle M."/>
            <person name="Francisco L."/>
            <person name="Jackson L."/>
            <person name="Javaid M."/>
            <person name="Korchina V."/>
            <person name="Kovar C."/>
            <person name="Mata R."/>
            <person name="Mathew T."/>
            <person name="Ngo R."/>
            <person name="Nguyen L."/>
            <person name="Nguyen N."/>
            <person name="Okwuonu G."/>
            <person name="Ongeri F."/>
            <person name="Pham C."/>
            <person name="Simmons D."/>
            <person name="Wilczek-Boney K."/>
            <person name="Hale W."/>
            <person name="Jakkamsetti A."/>
            <person name="Pham P."/>
            <person name="Ruth R."/>
            <person name="San Lucas F."/>
            <person name="Warren J."/>
            <person name="Zhang J."/>
            <person name="Zhao Z."/>
            <person name="Zhou C."/>
            <person name="Zhu D."/>
            <person name="Lee S."/>
            <person name="Bess C."/>
            <person name="Blankenburg K."/>
            <person name="Forbes L."/>
            <person name="Fu Q."/>
            <person name="Gubbala S."/>
            <person name="Hirani K."/>
            <person name="Jayaseelan J.C."/>
            <person name="Lara F."/>
            <person name="Munidasa M."/>
            <person name="Palculict T."/>
            <person name="Patil S."/>
            <person name="Pu L.-L."/>
            <person name="Saada N."/>
            <person name="Tang L."/>
            <person name="Weissenberger G."/>
            <person name="Zhu Y."/>
            <person name="Hemphill L."/>
            <person name="Shang Y."/>
            <person name="Youmans B."/>
            <person name="Ayvaz T."/>
            <person name="Ross M."/>
            <person name="Santibanez J."/>
            <person name="Aqrawi P."/>
            <person name="Gross S."/>
            <person name="Joshi V."/>
            <person name="Fowler G."/>
            <person name="Nazareth L."/>
            <person name="Reid J."/>
            <person name="Worley K."/>
            <person name="Petrosino J."/>
            <person name="Highlander S."/>
            <person name="Gibbs R."/>
        </authorList>
    </citation>
    <scope>NUCLEOTIDE SEQUENCE [LARGE SCALE GENOMIC DNA]</scope>
    <source>
        <strain evidence="1">ATCC 33269</strain>
    </source>
</reference>
<evidence type="ECO:0000313" key="2">
    <source>
        <dbReference type="Proteomes" id="UP000005580"/>
    </source>
</evidence>
<dbReference type="EMBL" id="AEPE02000005">
    <property type="protein sequence ID" value="EFZ36933.1"/>
    <property type="molecule type" value="Genomic_DNA"/>
</dbReference>
<dbReference type="Proteomes" id="UP000005580">
    <property type="component" value="Unassembled WGS sequence"/>
</dbReference>
<dbReference type="RefSeq" id="WP_004370028.1">
    <property type="nucleotide sequence ID" value="NZ_GL833119.1"/>
</dbReference>
<accession>E7RRP5</accession>
<proteinExistence type="predicted"/>
<dbReference type="AlphaFoldDB" id="E7RRP5"/>
<name>E7RRP5_9BACT</name>
<dbReference type="HOGENOM" id="CLU_1902430_0_0_10"/>
<sequence length="141" mass="16380">MDIVRFENNYVARLKKLYRFHIEEANFATDGIPKHILLDHTRNIHSYLIFCKKSGDTILSSYWNHETFSGMLGKFIKSQFSTLDRPLFLIIEDDDGVSNVVEGNVIREYMLGSHKLDELSKFILNGMDRLPEVVLKISNEL</sequence>
<keyword evidence="2" id="KW-1185">Reference proteome</keyword>
<dbReference type="STRING" id="28134.SAMN05444288_1481"/>
<evidence type="ECO:0000313" key="1">
    <source>
        <dbReference type="EMBL" id="EFZ36933.1"/>
    </source>
</evidence>
<protein>
    <submittedName>
        <fullName evidence="1">Uncharacterized protein</fullName>
    </submittedName>
</protein>